<dbReference type="Gene3D" id="1.10.8.430">
    <property type="entry name" value="Helical domain of apoptotic protease-activating factors"/>
    <property type="match status" value="1"/>
</dbReference>
<evidence type="ECO:0000256" key="2">
    <source>
        <dbReference type="ARBA" id="ARBA00022741"/>
    </source>
</evidence>
<dbReference type="Pfam" id="PF23598">
    <property type="entry name" value="LRR_14"/>
    <property type="match status" value="1"/>
</dbReference>
<protein>
    <submittedName>
        <fullName evidence="8 9">Uncharacterized protein</fullName>
    </submittedName>
</protein>
<evidence type="ECO:0000259" key="4">
    <source>
        <dbReference type="Pfam" id="PF00931"/>
    </source>
</evidence>
<dbReference type="GO" id="GO:0043531">
    <property type="term" value="F:ADP binding"/>
    <property type="evidence" value="ECO:0007669"/>
    <property type="project" value="InterPro"/>
</dbReference>
<evidence type="ECO:0000313" key="8">
    <source>
        <dbReference type="EMBL" id="KRH56303.1"/>
    </source>
</evidence>
<name>K7KYJ1_SOYBN</name>
<organism evidence="9">
    <name type="scientific">Glycine max</name>
    <name type="common">Soybean</name>
    <name type="synonym">Glycine hispida</name>
    <dbReference type="NCBI Taxonomy" id="3847"/>
    <lineage>
        <taxon>Eukaryota</taxon>
        <taxon>Viridiplantae</taxon>
        <taxon>Streptophyta</taxon>
        <taxon>Embryophyta</taxon>
        <taxon>Tracheophyta</taxon>
        <taxon>Spermatophyta</taxon>
        <taxon>Magnoliopsida</taxon>
        <taxon>eudicotyledons</taxon>
        <taxon>Gunneridae</taxon>
        <taxon>Pentapetalae</taxon>
        <taxon>rosids</taxon>
        <taxon>fabids</taxon>
        <taxon>Fabales</taxon>
        <taxon>Fabaceae</taxon>
        <taxon>Papilionoideae</taxon>
        <taxon>50 kb inversion clade</taxon>
        <taxon>NPAAA clade</taxon>
        <taxon>indigoferoid/millettioid clade</taxon>
        <taxon>Phaseoleae</taxon>
        <taxon>Glycine</taxon>
        <taxon>Glycine subgen. Soja</taxon>
    </lineage>
</organism>
<reference evidence="8 9" key="1">
    <citation type="journal article" date="2010" name="Nature">
        <title>Genome sequence of the palaeopolyploid soybean.</title>
        <authorList>
            <person name="Schmutz J."/>
            <person name="Cannon S.B."/>
            <person name="Schlueter J."/>
            <person name="Ma J."/>
            <person name="Mitros T."/>
            <person name="Nelson W."/>
            <person name="Hyten D.L."/>
            <person name="Song Q."/>
            <person name="Thelen J.J."/>
            <person name="Cheng J."/>
            <person name="Xu D."/>
            <person name="Hellsten U."/>
            <person name="May G.D."/>
            <person name="Yu Y."/>
            <person name="Sakurai T."/>
            <person name="Umezawa T."/>
            <person name="Bhattacharyya M.K."/>
            <person name="Sandhu D."/>
            <person name="Valliyodan B."/>
            <person name="Lindquist E."/>
            <person name="Peto M."/>
            <person name="Grant D."/>
            <person name="Shu S."/>
            <person name="Goodstein D."/>
            <person name="Barry K."/>
            <person name="Futrell-Griggs M."/>
            <person name="Abernathy B."/>
            <person name="Du J."/>
            <person name="Tian Z."/>
            <person name="Zhu L."/>
            <person name="Gill N."/>
            <person name="Joshi T."/>
            <person name="Libault M."/>
            <person name="Sethuraman A."/>
            <person name="Zhang X.-C."/>
            <person name="Shinozaki K."/>
            <person name="Nguyen H.T."/>
            <person name="Wing R.A."/>
            <person name="Cregan P."/>
            <person name="Specht J."/>
            <person name="Grimwood J."/>
            <person name="Rokhsar D."/>
            <person name="Stacey G."/>
            <person name="Shoemaker R.C."/>
            <person name="Jackson S.A."/>
        </authorList>
    </citation>
    <scope>NUCLEOTIDE SEQUENCE [LARGE SCALE GENOMIC DNA]</scope>
    <source>
        <strain evidence="9">cv. Williams 82</strain>
        <tissue evidence="8">Callus</tissue>
    </source>
</reference>
<reference evidence="8" key="3">
    <citation type="submission" date="2018-07" db="EMBL/GenBank/DDBJ databases">
        <title>WGS assembly of Glycine max.</title>
        <authorList>
            <person name="Schmutz J."/>
            <person name="Cannon S."/>
            <person name="Schlueter J."/>
            <person name="Ma J."/>
            <person name="Mitros T."/>
            <person name="Nelson W."/>
            <person name="Hyten D."/>
            <person name="Song Q."/>
            <person name="Thelen J."/>
            <person name="Cheng J."/>
            <person name="Xu D."/>
            <person name="Hellsten U."/>
            <person name="May G."/>
            <person name="Yu Y."/>
            <person name="Sakurai T."/>
            <person name="Umezawa T."/>
            <person name="Bhattacharyya M."/>
            <person name="Sandhu D."/>
            <person name="Valliyodan B."/>
            <person name="Lindquist E."/>
            <person name="Peto M."/>
            <person name="Grant D."/>
            <person name="Shu S."/>
            <person name="Goodstein D."/>
            <person name="Barry K."/>
            <person name="Futrell-Griggs M."/>
            <person name="Abernathy B."/>
            <person name="Du J."/>
            <person name="Tian Z."/>
            <person name="Zhu L."/>
            <person name="Gill N."/>
            <person name="Joshi T."/>
            <person name="Libault M."/>
            <person name="Sethuraman A."/>
            <person name="Zhang X."/>
            <person name="Shinozaki K."/>
            <person name="Nguyen H."/>
            <person name="Wing R."/>
            <person name="Cregan P."/>
            <person name="Specht J."/>
            <person name="Grimwood J."/>
            <person name="Rokhsar D."/>
            <person name="Stacey G."/>
            <person name="Shoemaker R."/>
            <person name="Jackson S."/>
        </authorList>
    </citation>
    <scope>NUCLEOTIDE SEQUENCE</scope>
    <source>
        <tissue evidence="8">Callus</tissue>
    </source>
</reference>
<dbReference type="InterPro" id="IPR042197">
    <property type="entry name" value="Apaf_helical"/>
</dbReference>
<reference evidence="9" key="2">
    <citation type="submission" date="2018-02" db="UniProtKB">
        <authorList>
            <consortium name="EnsemblPlants"/>
        </authorList>
    </citation>
    <scope>IDENTIFICATION</scope>
    <source>
        <strain evidence="9">Williams 82</strain>
    </source>
</reference>
<dbReference type="InterPro" id="IPR002182">
    <property type="entry name" value="NB-ARC"/>
</dbReference>
<dbReference type="CDD" id="cd14798">
    <property type="entry name" value="RX-CC_like"/>
    <property type="match status" value="1"/>
</dbReference>
<dbReference type="Pfam" id="PF18052">
    <property type="entry name" value="Rx_N"/>
    <property type="match status" value="1"/>
</dbReference>
<evidence type="ECO:0000259" key="6">
    <source>
        <dbReference type="Pfam" id="PF23559"/>
    </source>
</evidence>
<proteinExistence type="predicted"/>
<dbReference type="Gene3D" id="1.20.5.4130">
    <property type="match status" value="1"/>
</dbReference>
<evidence type="ECO:0000256" key="3">
    <source>
        <dbReference type="ARBA" id="ARBA00022821"/>
    </source>
</evidence>
<dbReference type="SUPFAM" id="SSF52540">
    <property type="entry name" value="P-loop containing nucleoside triphosphate hydrolases"/>
    <property type="match status" value="1"/>
</dbReference>
<keyword evidence="10" id="KW-1185">Reference proteome</keyword>
<keyword evidence="1" id="KW-0677">Repeat</keyword>
<dbReference type="InterPro" id="IPR058922">
    <property type="entry name" value="WHD_DRP"/>
</dbReference>
<dbReference type="InterPro" id="IPR055414">
    <property type="entry name" value="LRR_R13L4/SHOC2-like"/>
</dbReference>
<dbReference type="Gene3D" id="3.80.10.10">
    <property type="entry name" value="Ribonuclease Inhibitor"/>
    <property type="match status" value="1"/>
</dbReference>
<feature type="domain" description="NB-ARC" evidence="4">
    <location>
        <begin position="136"/>
        <end position="310"/>
    </location>
</feature>
<dbReference type="PaxDb" id="3847-GLYMA06G47370.2"/>
<accession>K7KYJ1</accession>
<keyword evidence="2" id="KW-0547">Nucleotide-binding</keyword>
<dbReference type="eggNOG" id="KOG4658">
    <property type="taxonomic scope" value="Eukaryota"/>
</dbReference>
<evidence type="ECO:0000256" key="1">
    <source>
        <dbReference type="ARBA" id="ARBA00022737"/>
    </source>
</evidence>
<dbReference type="EnsemblPlants" id="KRH56303">
    <property type="protein sequence ID" value="KRH56303"/>
    <property type="gene ID" value="GLYMA_06G316300"/>
</dbReference>
<dbReference type="Gene3D" id="3.40.50.300">
    <property type="entry name" value="P-loop containing nucleotide triphosphate hydrolases"/>
    <property type="match status" value="1"/>
</dbReference>
<evidence type="ECO:0000313" key="10">
    <source>
        <dbReference type="Proteomes" id="UP000008827"/>
    </source>
</evidence>
<dbReference type="Gramene" id="KRH56303">
    <property type="protein sequence ID" value="KRH56303"/>
    <property type="gene ID" value="GLYMA_06G316300"/>
</dbReference>
<feature type="domain" description="Disease resistance protein winged helix" evidence="6">
    <location>
        <begin position="373"/>
        <end position="425"/>
    </location>
</feature>
<dbReference type="FunCoup" id="K7KYJ1">
    <property type="interactions" value="683"/>
</dbReference>
<dbReference type="InterPro" id="IPR038005">
    <property type="entry name" value="RX-like_CC"/>
</dbReference>
<dbReference type="Proteomes" id="UP000008827">
    <property type="component" value="Chromosome 6"/>
</dbReference>
<dbReference type="OMA" id="PMDINCD"/>
<dbReference type="Gene3D" id="1.10.10.10">
    <property type="entry name" value="Winged helix-like DNA-binding domain superfamily/Winged helix DNA-binding domain"/>
    <property type="match status" value="1"/>
</dbReference>
<dbReference type="PANTHER" id="PTHR23155">
    <property type="entry name" value="DISEASE RESISTANCE PROTEIN RP"/>
    <property type="match status" value="1"/>
</dbReference>
<dbReference type="InterPro" id="IPR044974">
    <property type="entry name" value="Disease_R_plants"/>
</dbReference>
<keyword evidence="3" id="KW-0611">Plant defense</keyword>
<dbReference type="AlphaFoldDB" id="K7KYJ1"/>
<dbReference type="HOGENOM" id="CLU_000837_25_4_1"/>
<dbReference type="InterPro" id="IPR041118">
    <property type="entry name" value="Rx_N"/>
</dbReference>
<dbReference type="InParanoid" id="K7KYJ1"/>
<dbReference type="GO" id="GO:0098542">
    <property type="term" value="P:defense response to other organism"/>
    <property type="evidence" value="ECO:0000318"/>
    <property type="project" value="GO_Central"/>
</dbReference>
<dbReference type="Pfam" id="PF00931">
    <property type="entry name" value="NB-ARC"/>
    <property type="match status" value="1"/>
</dbReference>
<dbReference type="Pfam" id="PF23559">
    <property type="entry name" value="WHD_DRP"/>
    <property type="match status" value="1"/>
</dbReference>
<sequence length="774" mass="89386">MAETAVSFSLEEVFQILKKETNLLRGIHKDFSDIRDELESIQTFLKDADRRAAADEANTNDGIRTWVKQVREASFRIEDVVYEYLRVIHVIATEIRDIKLSLSLIKERSERHSRWHDPRMSSLFIKETEILVLELPIDELVGWLLKGTEEHTVISVVGMGGLGKTTLAKHVFYSEIVKSHFHCRACIKVSQSYTMRGLLIDMIKQFCRETNDRLPQMLQEMDEKSLISKVRQYLKQKRYLIFFDDVWHEDFCDQVEFAMPNNNKSSRIIVTTRVRHVAEFFKKSFLVHVHNLQPLLPDKAWELFCKKAFRFEPDGHFPGELEGISNEIFRKCKGLPMEIVAIGDLLPTKSKTAKGNYDDPPSYLKPCILYFGVYPEDYSIHHNRLTRQWIAERFVQYDGRTSENVADEYLSEEVRSCQVHDLLHEVIIAKAKDLNLCHFVHGRDESGTSRITRRLSIDTSSNNVPKSSNNTHIRAIHAFGKGGLLEPFMMGQLSSKSRLKVLELEGTSLNYAPSNLGNLFHLRYLNLRSTKIRVLPTSVDKLQNLETLDIRDTFVHELLSEINKLKKLRHLFAFYRNYQAGFSVLGFTTGVLMKKGIKNLTSLENLTHVEMSMLKQLRKLGLRCVRREHGNAICASVVEMTHLESLNITAIARLEKMPSWISKLDYLIYMRLGVSNLKDDPLRWLENLPNLLKLSLWDNAYHLKKVSSGIKALENLKVLDFISMPTEFVESIVPENGPDYQIINHVPLVFVRHWIGPKVSDYKVRSIHSSSKDS</sequence>
<evidence type="ECO:0000259" key="5">
    <source>
        <dbReference type="Pfam" id="PF18052"/>
    </source>
</evidence>
<evidence type="ECO:0000313" key="9">
    <source>
        <dbReference type="EnsemblPlants" id="KRH56303"/>
    </source>
</evidence>
<dbReference type="SUPFAM" id="SSF52047">
    <property type="entry name" value="RNI-like"/>
    <property type="match status" value="1"/>
</dbReference>
<dbReference type="PRINTS" id="PR00364">
    <property type="entry name" value="DISEASERSIST"/>
</dbReference>
<dbReference type="EMBL" id="CM000839">
    <property type="protein sequence ID" value="KRH56303.1"/>
    <property type="molecule type" value="Genomic_DNA"/>
</dbReference>
<evidence type="ECO:0000259" key="7">
    <source>
        <dbReference type="Pfam" id="PF23598"/>
    </source>
</evidence>
<gene>
    <name evidence="8" type="ORF">GLYMA_06G316300</name>
</gene>
<dbReference type="InterPro" id="IPR032675">
    <property type="entry name" value="LRR_dom_sf"/>
</dbReference>
<feature type="domain" description="Disease resistance N-terminal" evidence="5">
    <location>
        <begin position="5"/>
        <end position="85"/>
    </location>
</feature>
<dbReference type="InterPro" id="IPR036388">
    <property type="entry name" value="WH-like_DNA-bd_sf"/>
</dbReference>
<dbReference type="PANTHER" id="PTHR23155:SF1052">
    <property type="entry name" value="DISEASE RESISTANCE PROTEIN RPM1"/>
    <property type="match status" value="1"/>
</dbReference>
<dbReference type="SMR" id="K7KYJ1"/>
<dbReference type="InterPro" id="IPR027417">
    <property type="entry name" value="P-loop_NTPase"/>
</dbReference>
<dbReference type="FunFam" id="3.40.50.300:FF:001091">
    <property type="entry name" value="Probable disease resistance protein At1g61300"/>
    <property type="match status" value="1"/>
</dbReference>
<feature type="domain" description="Disease resistance R13L4/SHOC-2-like LRR" evidence="7">
    <location>
        <begin position="489"/>
        <end position="620"/>
    </location>
</feature>